<reference evidence="4" key="1">
    <citation type="submission" date="2017-02" db="UniProtKB">
        <authorList>
            <consortium name="WormBaseParasite"/>
        </authorList>
    </citation>
    <scope>IDENTIFICATION</scope>
</reference>
<dbReference type="GO" id="GO:0005737">
    <property type="term" value="C:cytoplasm"/>
    <property type="evidence" value="ECO:0007669"/>
    <property type="project" value="TreeGrafter"/>
</dbReference>
<accession>A0A0N4TF05</accession>
<reference evidence="2 3" key="2">
    <citation type="submission" date="2018-11" db="EMBL/GenBank/DDBJ databases">
        <authorList>
            <consortium name="Pathogen Informatics"/>
        </authorList>
    </citation>
    <scope>NUCLEOTIDE SEQUENCE [LARGE SCALE GENOMIC DNA]</scope>
</reference>
<proteinExistence type="predicted"/>
<dbReference type="GO" id="GO:0005856">
    <property type="term" value="C:cytoskeleton"/>
    <property type="evidence" value="ECO:0007669"/>
    <property type="project" value="TreeGrafter"/>
</dbReference>
<gene>
    <name evidence="2" type="ORF">BPAG_LOCUS6756</name>
</gene>
<dbReference type="PANTHER" id="PTHR45920">
    <property type="entry name" value="FORMIN HOMOLOGY 2 DOMAIN CONTAINING, ISOFORM I"/>
    <property type="match status" value="1"/>
</dbReference>
<dbReference type="GO" id="GO:0030866">
    <property type="term" value="P:cortical actin cytoskeleton organization"/>
    <property type="evidence" value="ECO:0007669"/>
    <property type="project" value="TreeGrafter"/>
</dbReference>
<evidence type="ECO:0000313" key="4">
    <source>
        <dbReference type="WBParaSite" id="BPAG_0000679301-mRNA-1"/>
    </source>
</evidence>
<evidence type="ECO:0000313" key="2">
    <source>
        <dbReference type="EMBL" id="VDN87942.1"/>
    </source>
</evidence>
<dbReference type="STRING" id="6280.A0A0N4TF05"/>
<dbReference type="Proteomes" id="UP000278627">
    <property type="component" value="Unassembled WGS sequence"/>
</dbReference>
<dbReference type="PANTHER" id="PTHR45920:SF4">
    <property type="entry name" value="FORMIN HOMOLOGY 2 DOMAIN CONTAINING, ISOFORM I"/>
    <property type="match status" value="1"/>
</dbReference>
<keyword evidence="3" id="KW-1185">Reference proteome</keyword>
<protein>
    <submittedName>
        <fullName evidence="4">Ankyrin repeat protein</fullName>
    </submittedName>
</protein>
<dbReference type="EMBL" id="UZAD01006625">
    <property type="protein sequence ID" value="VDN87942.1"/>
    <property type="molecule type" value="Genomic_DNA"/>
</dbReference>
<dbReference type="Gene3D" id="1.25.10.10">
    <property type="entry name" value="Leucine-rich Repeat Variant"/>
    <property type="match status" value="1"/>
</dbReference>
<name>A0A0N4TF05_BRUPA</name>
<dbReference type="AlphaFoldDB" id="A0A0N4TF05"/>
<evidence type="ECO:0000259" key="1">
    <source>
        <dbReference type="Pfam" id="PF24959"/>
    </source>
</evidence>
<organism evidence="4">
    <name type="scientific">Brugia pahangi</name>
    <name type="common">Filarial nematode worm</name>
    <dbReference type="NCBI Taxonomy" id="6280"/>
    <lineage>
        <taxon>Eukaryota</taxon>
        <taxon>Metazoa</taxon>
        <taxon>Ecdysozoa</taxon>
        <taxon>Nematoda</taxon>
        <taxon>Chromadorea</taxon>
        <taxon>Rhabditida</taxon>
        <taxon>Spirurina</taxon>
        <taxon>Spiruromorpha</taxon>
        <taxon>Filarioidea</taxon>
        <taxon>Onchocercidae</taxon>
        <taxon>Brugia</taxon>
    </lineage>
</organism>
<dbReference type="InterPro" id="IPR011989">
    <property type="entry name" value="ARM-like"/>
</dbReference>
<evidence type="ECO:0000313" key="3">
    <source>
        <dbReference type="Proteomes" id="UP000278627"/>
    </source>
</evidence>
<feature type="domain" description="FHOD1/3-like FH3" evidence="1">
    <location>
        <begin position="4"/>
        <end position="71"/>
    </location>
</feature>
<dbReference type="Pfam" id="PF24959">
    <property type="entry name" value="FH3_FHOD1-3"/>
    <property type="match status" value="1"/>
</dbReference>
<dbReference type="GO" id="GO:0051015">
    <property type="term" value="F:actin filament binding"/>
    <property type="evidence" value="ECO:0007669"/>
    <property type="project" value="TreeGrafter"/>
</dbReference>
<sequence length="71" mass="8388">MIKNEKYRLVVKTALKLLLVFIEYTDHNALLLMTAVTNIDKANIQIDRPDWYALMRVLNEKDTNDVEMLTY</sequence>
<dbReference type="InterPro" id="IPR056771">
    <property type="entry name" value="FH3_FHOD1-3-like"/>
</dbReference>
<dbReference type="WBParaSite" id="BPAG_0000679301-mRNA-1">
    <property type="protein sequence ID" value="BPAG_0000679301-mRNA-1"/>
    <property type="gene ID" value="BPAG_0000679301"/>
</dbReference>